<organism evidence="2 3">
    <name type="scientific">Rhizoctonia solani</name>
    <dbReference type="NCBI Taxonomy" id="456999"/>
    <lineage>
        <taxon>Eukaryota</taxon>
        <taxon>Fungi</taxon>
        <taxon>Dikarya</taxon>
        <taxon>Basidiomycota</taxon>
        <taxon>Agaricomycotina</taxon>
        <taxon>Agaricomycetes</taxon>
        <taxon>Cantharellales</taxon>
        <taxon>Ceratobasidiaceae</taxon>
        <taxon>Rhizoctonia</taxon>
    </lineage>
</organism>
<dbReference type="AlphaFoldDB" id="A0A8H3BFA3"/>
<evidence type="ECO:0000313" key="2">
    <source>
        <dbReference type="EMBL" id="CAE6455693.1"/>
    </source>
</evidence>
<accession>A0A8H3BFA3</accession>
<name>A0A8H3BFA3_9AGAM</name>
<dbReference type="Proteomes" id="UP000663850">
    <property type="component" value="Unassembled WGS sequence"/>
</dbReference>
<protein>
    <recommendedName>
        <fullName evidence="4">BTB domain-containing protein</fullName>
    </recommendedName>
</protein>
<evidence type="ECO:0000313" key="3">
    <source>
        <dbReference type="Proteomes" id="UP000663850"/>
    </source>
</evidence>
<reference evidence="2" key="1">
    <citation type="submission" date="2021-01" db="EMBL/GenBank/DDBJ databases">
        <authorList>
            <person name="Kaushik A."/>
        </authorList>
    </citation>
    <scope>NUCLEOTIDE SEQUENCE</scope>
    <source>
        <strain evidence="2">Type strain: AG8-Rh-89/</strain>
    </source>
</reference>
<proteinExistence type="predicted"/>
<feature type="region of interest" description="Disordered" evidence="1">
    <location>
        <begin position="1"/>
        <end position="20"/>
    </location>
</feature>
<gene>
    <name evidence="2" type="ORF">RDB_LOCUS45387</name>
</gene>
<comment type="caution">
    <text evidence="2">The sequence shown here is derived from an EMBL/GenBank/DDBJ whole genome shotgun (WGS) entry which is preliminary data.</text>
</comment>
<evidence type="ECO:0008006" key="4">
    <source>
        <dbReference type="Google" id="ProtNLM"/>
    </source>
</evidence>
<sequence length="235" mass="25854">MLELPQNIHGSPEEGSPEHPIVLKGVSATDFEALMTVLYTCHFSSQKPAPEASLLIPAFRLANMWGFSDLYNCLLSLAETVLGDVDKIVFAREFDLQAWLGPAHKKLCERPGPITTEEARKLGVDSLLLVSRLREQFRPPKPAGESTISYCQSCAGVHRSIGTITCASCRTRVSPGYHHNNSPHSASTGMAISEVINRWVVDGCVWKERNLYEPVIEIEEVGPSDELELELDPGA</sequence>
<evidence type="ECO:0000256" key="1">
    <source>
        <dbReference type="SAM" id="MobiDB-lite"/>
    </source>
</evidence>
<dbReference type="EMBL" id="CAJMWZ010002433">
    <property type="protein sequence ID" value="CAE6455693.1"/>
    <property type="molecule type" value="Genomic_DNA"/>
</dbReference>